<gene>
    <name evidence="1" type="ORF">FJ657_06500</name>
</gene>
<comment type="caution">
    <text evidence="1">The sequence shown here is derived from an EMBL/GenBank/DDBJ whole genome shotgun (WGS) entry which is preliminary data.</text>
</comment>
<name>A0A506Y0J8_9MICO</name>
<dbReference type="Gene3D" id="3.40.50.300">
    <property type="entry name" value="P-loop containing nucleotide triphosphate hydrolases"/>
    <property type="match status" value="1"/>
</dbReference>
<dbReference type="Proteomes" id="UP000316252">
    <property type="component" value="Unassembled WGS sequence"/>
</dbReference>
<organism evidence="1 2">
    <name type="scientific">Schumannella soli</name>
    <dbReference type="NCBI Taxonomy" id="2590779"/>
    <lineage>
        <taxon>Bacteria</taxon>
        <taxon>Bacillati</taxon>
        <taxon>Actinomycetota</taxon>
        <taxon>Actinomycetes</taxon>
        <taxon>Micrococcales</taxon>
        <taxon>Microbacteriaceae</taxon>
        <taxon>Schumannella</taxon>
    </lineage>
</organism>
<dbReference type="Pfam" id="PF13671">
    <property type="entry name" value="AAA_33"/>
    <property type="match status" value="1"/>
</dbReference>
<evidence type="ECO:0000313" key="2">
    <source>
        <dbReference type="Proteomes" id="UP000316252"/>
    </source>
</evidence>
<dbReference type="SUPFAM" id="SSF52540">
    <property type="entry name" value="P-loop containing nucleoside triphosphate hydrolases"/>
    <property type="match status" value="1"/>
</dbReference>
<dbReference type="OrthoDB" id="3819922at2"/>
<sequence>MASVAILVNGLPGSGTSSLARQLGGILGAPVLAKDALKESFGELLPDGDSARLGGIAMDTLWRLAAETEGGVVIDAVLDRERDLEFARRGLEVAGSPRTVELWCEVPVDLARERFAARQSSRPGTHRDWDAAFQSFQPLALGPVVRVDTSGPVEFEALVLELGSHFL</sequence>
<reference evidence="1 2" key="1">
    <citation type="submission" date="2019-06" db="EMBL/GenBank/DDBJ databases">
        <authorList>
            <person name="Li F."/>
        </authorList>
    </citation>
    <scope>NUCLEOTIDE SEQUENCE [LARGE SCALE GENOMIC DNA]</scope>
    <source>
        <strain evidence="1 2">10F1D-1</strain>
    </source>
</reference>
<dbReference type="EMBL" id="VHQG01000002">
    <property type="protein sequence ID" value="TPW75535.1"/>
    <property type="molecule type" value="Genomic_DNA"/>
</dbReference>
<accession>A0A506Y0J8</accession>
<protein>
    <submittedName>
        <fullName evidence="1">AAA family ATPase</fullName>
    </submittedName>
</protein>
<dbReference type="InterPro" id="IPR027417">
    <property type="entry name" value="P-loop_NTPase"/>
</dbReference>
<evidence type="ECO:0000313" key="1">
    <source>
        <dbReference type="EMBL" id="TPW75535.1"/>
    </source>
</evidence>
<proteinExistence type="predicted"/>
<dbReference type="RefSeq" id="WP_141162895.1">
    <property type="nucleotide sequence ID" value="NZ_VHQG01000002.1"/>
</dbReference>
<keyword evidence="2" id="KW-1185">Reference proteome</keyword>
<dbReference type="AlphaFoldDB" id="A0A506Y0J8"/>